<comment type="caution">
    <text evidence="5">The sequence shown here is derived from an EMBL/GenBank/DDBJ whole genome shotgun (WGS) entry which is preliminary data.</text>
</comment>
<keyword evidence="2" id="KW-0175">Coiled coil</keyword>
<feature type="compositionally biased region" description="Basic and acidic residues" evidence="3">
    <location>
        <begin position="182"/>
        <end position="197"/>
    </location>
</feature>
<dbReference type="EMBL" id="RSCD01000010">
    <property type="protein sequence ID" value="RSH90644.1"/>
    <property type="molecule type" value="Genomic_DNA"/>
</dbReference>
<dbReference type="STRING" id="1890683.A0A427YHU1"/>
<evidence type="ECO:0000256" key="1">
    <source>
        <dbReference type="ARBA" id="ARBA00010126"/>
    </source>
</evidence>
<feature type="domain" description="Nuclear speckle splicing regulatory protein 1 N-terminal" evidence="4">
    <location>
        <begin position="85"/>
        <end position="201"/>
    </location>
</feature>
<feature type="compositionally biased region" description="Basic and acidic residues" evidence="3">
    <location>
        <begin position="344"/>
        <end position="425"/>
    </location>
</feature>
<sequence length="425" mass="47394">MSSNSKLSFSFGAAPSNMELLMAKAKTAKASSASKSLFADDDEDDHPPPPPSLAGPSKSRSNLPSRGGAPPPPQSSKSAIGRSTKKLQDEALKIDNTVFDYDGVYDSLKAAERKRDEPKKAESDDRKPKYIESFLQSAQTRRLDKLRAEEKMMQLEREKEGDEFEDKEKFVTEAYKKQMEEVRKAEEEEKQREEAMRKSRKGPGLAAFYKQMLDTSAADHDAAVASGSASAGAGPSLAIKPPTHDEYEPEAEYDPLLAREETSGSSRRLKAGTVKIDDETGKEVEVNDEGEVVDKRSLLKAGLNITKKPKAVLPNSLLSGQRSGEVLEGPYKSRAVGTAASYQERMERERRRLAEQLKEDAERKKREHEERMRAEEDAARKRREGDDGEAERRRKEAKERFLARKRARDEGKDGDGEADAKKAKE</sequence>
<name>A0A427YHU1_9TREE</name>
<dbReference type="GO" id="GO:0000381">
    <property type="term" value="P:regulation of alternative mRNA splicing, via spliceosome"/>
    <property type="evidence" value="ECO:0007669"/>
    <property type="project" value="InterPro"/>
</dbReference>
<keyword evidence="6" id="KW-1185">Reference proteome</keyword>
<feature type="region of interest" description="Disordered" evidence="3">
    <location>
        <begin position="109"/>
        <end position="130"/>
    </location>
</feature>
<gene>
    <name evidence="5" type="ORF">EHS25_001249</name>
</gene>
<feature type="region of interest" description="Disordered" evidence="3">
    <location>
        <begin position="31"/>
        <end position="88"/>
    </location>
</feature>
<feature type="region of interest" description="Disordered" evidence="3">
    <location>
        <begin position="226"/>
        <end position="251"/>
    </location>
</feature>
<proteinExistence type="inferred from homology"/>
<dbReference type="PANTHER" id="PTHR47845:SF1">
    <property type="entry name" value="NUCLEAR SPECKLE SPLICING REGULATORY PROTEIN 1 HOMOLOG"/>
    <property type="match status" value="1"/>
</dbReference>
<dbReference type="Proteomes" id="UP000279259">
    <property type="component" value="Unassembled WGS sequence"/>
</dbReference>
<feature type="region of interest" description="Disordered" evidence="3">
    <location>
        <begin position="182"/>
        <end position="203"/>
    </location>
</feature>
<dbReference type="PANTHER" id="PTHR47845">
    <property type="entry name" value="NUCLEAR SPECKLE SPLICING REGULATORY PROTEIN 1 HOMOLOG"/>
    <property type="match status" value="1"/>
</dbReference>
<evidence type="ECO:0000256" key="3">
    <source>
        <dbReference type="SAM" id="MobiDB-lite"/>
    </source>
</evidence>
<dbReference type="OrthoDB" id="446635at2759"/>
<accession>A0A427YHU1</accession>
<dbReference type="InterPro" id="IPR018612">
    <property type="entry name" value="NSRP1_N"/>
</dbReference>
<dbReference type="InterPro" id="IPR053246">
    <property type="entry name" value="NS_splicing_regulatory_protein"/>
</dbReference>
<feature type="region of interest" description="Disordered" evidence="3">
    <location>
        <begin position="314"/>
        <end position="425"/>
    </location>
</feature>
<protein>
    <recommendedName>
        <fullName evidence="4">Nuclear speckle splicing regulatory protein 1 N-terminal domain-containing protein</fullName>
    </recommendedName>
</protein>
<evidence type="ECO:0000256" key="2">
    <source>
        <dbReference type="ARBA" id="ARBA00023054"/>
    </source>
</evidence>
<evidence type="ECO:0000313" key="5">
    <source>
        <dbReference type="EMBL" id="RSH90644.1"/>
    </source>
</evidence>
<dbReference type="Pfam" id="PF09745">
    <property type="entry name" value="NSRP1_N"/>
    <property type="match status" value="1"/>
</dbReference>
<comment type="similarity">
    <text evidence="1">Belongs to the NSRP1 family.</text>
</comment>
<evidence type="ECO:0000313" key="6">
    <source>
        <dbReference type="Proteomes" id="UP000279259"/>
    </source>
</evidence>
<organism evidence="5 6">
    <name type="scientific">Saitozyma podzolica</name>
    <dbReference type="NCBI Taxonomy" id="1890683"/>
    <lineage>
        <taxon>Eukaryota</taxon>
        <taxon>Fungi</taxon>
        <taxon>Dikarya</taxon>
        <taxon>Basidiomycota</taxon>
        <taxon>Agaricomycotina</taxon>
        <taxon>Tremellomycetes</taxon>
        <taxon>Tremellales</taxon>
        <taxon>Trimorphomycetaceae</taxon>
        <taxon>Saitozyma</taxon>
    </lineage>
</organism>
<reference evidence="5 6" key="1">
    <citation type="submission" date="2018-11" db="EMBL/GenBank/DDBJ databases">
        <title>Genome sequence of Saitozyma podzolica DSM 27192.</title>
        <authorList>
            <person name="Aliyu H."/>
            <person name="Gorte O."/>
            <person name="Ochsenreither K."/>
        </authorList>
    </citation>
    <scope>NUCLEOTIDE SEQUENCE [LARGE SCALE GENOMIC DNA]</scope>
    <source>
        <strain evidence="5 6">DSM 27192</strain>
    </source>
</reference>
<dbReference type="AlphaFoldDB" id="A0A427YHU1"/>
<evidence type="ECO:0000259" key="4">
    <source>
        <dbReference type="Pfam" id="PF09745"/>
    </source>
</evidence>
<feature type="compositionally biased region" description="Low complexity" evidence="3">
    <location>
        <begin position="226"/>
        <end position="238"/>
    </location>
</feature>